<comment type="caution">
    <text evidence="7">The sequence shown here is derived from an EMBL/GenBank/DDBJ whole genome shotgun (WGS) entry which is preliminary data.</text>
</comment>
<dbReference type="NCBIfam" id="NF012211">
    <property type="entry name" value="tand_rpt_95"/>
    <property type="match status" value="1"/>
</dbReference>
<evidence type="ECO:0000313" key="8">
    <source>
        <dbReference type="Proteomes" id="UP000246303"/>
    </source>
</evidence>
<keyword evidence="2" id="KW-0326">Glycosidase</keyword>
<evidence type="ECO:0000256" key="3">
    <source>
        <dbReference type="ARBA" id="ARBA00023326"/>
    </source>
</evidence>
<organism evidence="7 8">
    <name type="scientific">Arthrobacter psychrochitiniphilus</name>
    <dbReference type="NCBI Taxonomy" id="291045"/>
    <lineage>
        <taxon>Bacteria</taxon>
        <taxon>Bacillati</taxon>
        <taxon>Actinomycetota</taxon>
        <taxon>Actinomycetes</taxon>
        <taxon>Micrococcales</taxon>
        <taxon>Micrococcaceae</taxon>
        <taxon>Arthrobacter</taxon>
    </lineage>
</organism>
<dbReference type="PROSITE" id="PS50853">
    <property type="entry name" value="FN3"/>
    <property type="match status" value="3"/>
</dbReference>
<name>A0A2V3E1U6_9MICC</name>
<feature type="region of interest" description="Disordered" evidence="4">
    <location>
        <begin position="1846"/>
        <end position="1885"/>
    </location>
</feature>
<reference evidence="7 8" key="1">
    <citation type="submission" date="2018-05" db="EMBL/GenBank/DDBJ databases">
        <title>Genetic diversity of glacier-inhabiting Cryobacterium bacteria in China and description of Cryobacterium mengkeensis sp. nov. and Arthrobacter glacialis sp. nov.</title>
        <authorList>
            <person name="Liu Q."/>
            <person name="Xin Y.-H."/>
        </authorList>
    </citation>
    <scope>NUCLEOTIDE SEQUENCE [LARGE SCALE GENOMIC DNA]</scope>
    <source>
        <strain evidence="7 8">GP3</strain>
    </source>
</reference>
<keyword evidence="3" id="KW-0624">Polysaccharide degradation</keyword>
<keyword evidence="8" id="KW-1185">Reference proteome</keyword>
<dbReference type="CDD" id="cd00063">
    <property type="entry name" value="FN3"/>
    <property type="match status" value="3"/>
</dbReference>
<feature type="domain" description="Fibronectin type-III" evidence="6">
    <location>
        <begin position="1576"/>
        <end position="1669"/>
    </location>
</feature>
<proteinExistence type="predicted"/>
<dbReference type="SMART" id="SM00060">
    <property type="entry name" value="FN3"/>
    <property type="match status" value="3"/>
</dbReference>
<dbReference type="GO" id="GO:0000272">
    <property type="term" value="P:polysaccharide catabolic process"/>
    <property type="evidence" value="ECO:0007669"/>
    <property type="project" value="UniProtKB-KW"/>
</dbReference>
<dbReference type="Gene3D" id="2.60.40.10">
    <property type="entry name" value="Immunoglobulins"/>
    <property type="match status" value="3"/>
</dbReference>
<feature type="transmembrane region" description="Helical" evidence="5">
    <location>
        <begin position="16"/>
        <end position="39"/>
    </location>
</feature>
<dbReference type="Pfam" id="PF00041">
    <property type="entry name" value="fn3"/>
    <property type="match status" value="3"/>
</dbReference>
<keyword evidence="5" id="KW-0472">Membrane</keyword>
<dbReference type="InterPro" id="IPR050964">
    <property type="entry name" value="Striated_Muscle_Regulatory"/>
</dbReference>
<keyword evidence="3" id="KW-0119">Carbohydrate metabolism</keyword>
<evidence type="ECO:0000313" key="7">
    <source>
        <dbReference type="EMBL" id="PXA69204.1"/>
    </source>
</evidence>
<accession>A0A2V3E1U6</accession>
<evidence type="ECO:0000256" key="4">
    <source>
        <dbReference type="SAM" id="MobiDB-lite"/>
    </source>
</evidence>
<gene>
    <name evidence="7" type="ORF">CVS29_01145</name>
</gene>
<feature type="compositionally biased region" description="Polar residues" evidence="4">
    <location>
        <begin position="1846"/>
        <end position="1859"/>
    </location>
</feature>
<dbReference type="Pfam" id="PF17963">
    <property type="entry name" value="Big_9"/>
    <property type="match status" value="8"/>
</dbReference>
<dbReference type="RefSeq" id="WP_110104492.1">
    <property type="nucleotide sequence ID" value="NZ_JACBZZ010000001.1"/>
</dbReference>
<dbReference type="OrthoDB" id="5241356at2"/>
<feature type="domain" description="Fibronectin type-III" evidence="6">
    <location>
        <begin position="1673"/>
        <end position="1767"/>
    </location>
</feature>
<keyword evidence="5" id="KW-0812">Transmembrane</keyword>
<keyword evidence="1" id="KW-0677">Repeat</keyword>
<evidence type="ECO:0000259" key="6">
    <source>
        <dbReference type="PROSITE" id="PS50853"/>
    </source>
</evidence>
<dbReference type="InterPro" id="IPR036116">
    <property type="entry name" value="FN3_sf"/>
</dbReference>
<dbReference type="PANTHER" id="PTHR13817">
    <property type="entry name" value="TITIN"/>
    <property type="match status" value="1"/>
</dbReference>
<dbReference type="Proteomes" id="UP000246303">
    <property type="component" value="Unassembled WGS sequence"/>
</dbReference>
<dbReference type="InterPro" id="IPR003961">
    <property type="entry name" value="FN3_dom"/>
</dbReference>
<evidence type="ECO:0000256" key="1">
    <source>
        <dbReference type="ARBA" id="ARBA00022737"/>
    </source>
</evidence>
<feature type="domain" description="Fibronectin type-III" evidence="6">
    <location>
        <begin position="1490"/>
        <end position="1574"/>
    </location>
</feature>
<evidence type="ECO:0000256" key="5">
    <source>
        <dbReference type="SAM" id="Phobius"/>
    </source>
</evidence>
<dbReference type="EMBL" id="QHLZ01000001">
    <property type="protein sequence ID" value="PXA69204.1"/>
    <property type="molecule type" value="Genomic_DNA"/>
</dbReference>
<keyword evidence="5" id="KW-1133">Transmembrane helix</keyword>
<feature type="region of interest" description="Disordered" evidence="4">
    <location>
        <begin position="375"/>
        <end position="408"/>
    </location>
</feature>
<dbReference type="Gene3D" id="2.60.40.3440">
    <property type="match status" value="1"/>
</dbReference>
<protein>
    <recommendedName>
        <fullName evidence="6">Fibronectin type-III domain-containing protein</fullName>
    </recommendedName>
</protein>
<dbReference type="PANTHER" id="PTHR13817:SF151">
    <property type="entry name" value="TITIN"/>
    <property type="match status" value="1"/>
</dbReference>
<feature type="region of interest" description="Disordered" evidence="4">
    <location>
        <begin position="2045"/>
        <end position="2065"/>
    </location>
</feature>
<dbReference type="SUPFAM" id="SSF49265">
    <property type="entry name" value="Fibronectin type III"/>
    <property type="match status" value="2"/>
</dbReference>
<dbReference type="InterPro" id="IPR013783">
    <property type="entry name" value="Ig-like_fold"/>
</dbReference>
<feature type="compositionally biased region" description="Basic and acidic residues" evidence="4">
    <location>
        <begin position="1274"/>
        <end position="1289"/>
    </location>
</feature>
<feature type="region of interest" description="Disordered" evidence="4">
    <location>
        <begin position="1267"/>
        <end position="1298"/>
    </location>
</feature>
<keyword evidence="2" id="KW-0378">Hydrolase</keyword>
<evidence type="ECO:0000256" key="2">
    <source>
        <dbReference type="ARBA" id="ARBA00023295"/>
    </source>
</evidence>
<sequence>MALQSLTGRSLRKKEILGISGTLVVVASLVTGAIVYPGFTTADVDLNDGSVWVTNRAEGLVGHLNDQSKVLDGGFAATSTTFDVVQDAGNVFMSGDGGTLLNPVSVPMMAMASETDLGGGKQVSQGTNIISLTDSGAGKVWALSNGEVPGFSEKTTAPIVSKLGSAVSVTAPDDTIFTVDGGAGELITTTLTDAGKVASQERVKVEGLAGKSDVQLTVAGGKPVAFSAESGTVFLPGGKSVKIPDAQGALLAQPTADGNFVAVETATALFTQPLDGSAAKVLELGTTGKAVAPVVQNGCVHAAWSGANKYALSCDGAGELIDIPKASAKSEFVFRKNRDVVVLNDVNTGNVWLVNQNMLLVNNWDDLKTDLKKADNAEKESADPNVVNTLPDRTKPNRPPEAAPDSFGVRAGKTTILPVLFNDSDPDGDVLTAEPPATDPEVGGVQSIYGGTGLQIKVPEGAAGAGTFMYTANDGRKGTAQGSVNVRVVPESENSPPKAMRDSTMVVEQGQTMKQNVLADWIDPDGDDIFLTGAVSDDESAVIKTTPDGQLSYKDDGENAGLKTMTITVSDGQDSTEKKIKVNVKPGGTVPPVANADFFRAVVNQPIALAPLRNDQDPSGGKLRLASVSKVPNATISKIADNGTVTFTASSPGEVYLEYQVTNGPMSATGLIRVDVVPENTKGLPVAVKDLAMLPAGGSVLVDVLGNDEDPAGGVLVIQSVDVPAGSPVSATIIERNVIKLSDVRGLTGAMSIKYTISNGTGSSVGEVAIIRIPAADKLLAPRAEADTATVRVGDVVSIPVLLNDTDPNGEVLKEPLVTEAGNADMGKLFSDQNQLRFIAGMTPGKLSGVYKVSNSSGQSNSAQVTVTIVAADPEHNLPPAPKNLTGRVIAGDQIRIPVTLNGIDPEGDSVELVGIDKAPSLGTAETGNGYIFYTAGGNSAGTDTFSYRVRDRLGAEAIARVDVGVAPPLALNHPPVTEDDYITMRPGRKVSLDVLLNDSDPDGGQLGLVKNGFKGPEEMLPSVTDKGKVLVTSPLEPGIATMMYTVSDKFGAKATGNIRMTVTPKAALKAPIARDDRVTVKQMLGKNTVDVPVLENDADPDGVTEELKVSVEGAPGAPAPDATVTSDGAVRVVLAAADQMIPYTITDQDGLKATAVIWVPGLDKQYPVLKSHDVIRMTAGESATMKLSDYVQVREGRTPRLTEASKIYLLGASNEDVIAGDGTAIKYASNIKFYGPGSITFEVTDGSAPDDPEGLKSTLTVMTLVDPAPVAKPSDDKKKDDKKEEKKNTPPTFTGSLLDVPQQESVTLDVGPLAFDIDPGDKEKFKFAVVGGTPAGFKVNLAGSVLSVSLQDSTKVGATGTITMQVEDGTNPPVPAEVLLKAISSSEPLAVANEDIVLDAHAGRVETIKVLENDVNPFPDTPLKVVGTSVETGSAGITVTNKNDSVSVNTAEDYKGTVVVRYIIADKTNNEDRYANGRIRITVKGRPDSPAKPQVEEEKDQAVLLTWDPPADNGSPITSYTVAWAGGSQECATNTCTITDLTNTKTYNFTVTATNAVGTSPASKASVGATPDRIPDTPLAPTTVFGDKSVVVSWVTPVGPYSAVTKFNVEISPAPSGQNGQKPGLTGNQTTWNNLENGTEYQFRVQAINKAPNPSEWSAYSTSVIPAGVPGVPAVPAVTTNKAVGSNSQVSVSWEQPFINGDPISKYEVERSGGGQGTSTQTVTGLSTTFSVSTSTEGYQYRVRATNKAGTTAWSGMSAPQRALGKITGIPAAPGLTLVGTGGSGGQVKVTYGAIPQSQLNGYASGEVQYCLTLTPGTTSCGVPSGVVLNSPNGTNVFANVYAQPTSNAGDRSDTSGPSAKLAPYGTPGTPGVGGSNGAEDQQSVSYSWSYPGGAVDAASIEVKVGSGGWAAKSGNGSATYNTGGYSTSVTISVRSKNSVGTYGPVVSKTLTSGPKKPPPPPVTEWNITHSIGNRTCMDALGSTNWTGSGCSGGHWLNPGQTILSNCYVYRDSSSGNQGNWFRQVSGPNGANNGLFARWDSFSGSRSWKPSPNMPKCPQGPGQW</sequence>
<dbReference type="GO" id="GO:0016798">
    <property type="term" value="F:hydrolase activity, acting on glycosyl bonds"/>
    <property type="evidence" value="ECO:0007669"/>
    <property type="project" value="UniProtKB-KW"/>
</dbReference>